<evidence type="ECO:0000256" key="7">
    <source>
        <dbReference type="ARBA" id="ARBA00022777"/>
    </source>
</evidence>
<reference evidence="10" key="3">
    <citation type="journal article" date="2022" name="Clin. Infect. Dis.">
        <title>Association between Clostridium innocuum and antibiotic-associated diarrhea in adults and children: A cross-sectional study and comparative genomics analysis.</title>
        <authorList>
            <person name="Cherny K.E."/>
            <person name="Muscat E.B."/>
            <person name="Balaji A."/>
            <person name="Mukherjee J."/>
            <person name="Ozer E.A."/>
            <person name="Angarone M.P."/>
            <person name="Hauser A.R."/>
            <person name="Sichel J.S."/>
            <person name="Amponsah E."/>
            <person name="Kociolek L.K."/>
        </authorList>
    </citation>
    <scope>NUCLEOTIDE SEQUENCE</scope>
    <source>
        <strain evidence="10">NU1-AC-029v</strain>
    </source>
</reference>
<keyword evidence="5" id="KW-0808">Transferase</keyword>
<dbReference type="EMBL" id="JQIF01000024">
    <property type="protein sequence ID" value="KGJ53956.1"/>
    <property type="molecule type" value="Genomic_DNA"/>
</dbReference>
<dbReference type="GO" id="GO:0016020">
    <property type="term" value="C:membrane"/>
    <property type="evidence" value="ECO:0007669"/>
    <property type="project" value="InterPro"/>
</dbReference>
<proteinExistence type="predicted"/>
<dbReference type="EMBL" id="CP048838">
    <property type="protein sequence ID" value="QJA04802.1"/>
    <property type="molecule type" value="Genomic_DNA"/>
</dbReference>
<dbReference type="GO" id="GO:0005737">
    <property type="term" value="C:cytoplasm"/>
    <property type="evidence" value="ECO:0007669"/>
    <property type="project" value="UniProtKB-SubCell"/>
</dbReference>
<dbReference type="InterPro" id="IPR004701">
    <property type="entry name" value="PTS_EIIA_man-typ"/>
</dbReference>
<evidence type="ECO:0000256" key="1">
    <source>
        <dbReference type="ARBA" id="ARBA00004496"/>
    </source>
</evidence>
<dbReference type="AlphaFoldDB" id="A0A099I8S3"/>
<dbReference type="SUPFAM" id="SSF53062">
    <property type="entry name" value="PTS system fructose IIA component-like"/>
    <property type="match status" value="1"/>
</dbReference>
<keyword evidence="6" id="KW-0598">Phosphotransferase system</keyword>
<evidence type="ECO:0000313" key="10">
    <source>
        <dbReference type="EMBL" id="MCR0231961.1"/>
    </source>
</evidence>
<organism evidence="9 12">
    <name type="scientific">Clostridium innocuum</name>
    <dbReference type="NCBI Taxonomy" id="1522"/>
    <lineage>
        <taxon>Bacteria</taxon>
        <taxon>Bacillati</taxon>
        <taxon>Bacillota</taxon>
        <taxon>Clostridia</taxon>
        <taxon>Eubacteriales</taxon>
        <taxon>Clostridiaceae</taxon>
        <taxon>Clostridium</taxon>
    </lineage>
</organism>
<evidence type="ECO:0000256" key="6">
    <source>
        <dbReference type="ARBA" id="ARBA00022683"/>
    </source>
</evidence>
<feature type="domain" description="PTS EIIA type-4" evidence="8">
    <location>
        <begin position="4"/>
        <end position="126"/>
    </location>
</feature>
<keyword evidence="2" id="KW-0813">Transport</keyword>
<dbReference type="PANTHER" id="PTHR33799">
    <property type="entry name" value="PTS PERMEASE-RELATED-RELATED"/>
    <property type="match status" value="1"/>
</dbReference>
<dbReference type="RefSeq" id="WP_002606318.1">
    <property type="nucleotide sequence ID" value="NZ_BAAACC010000014.1"/>
</dbReference>
<dbReference type="Pfam" id="PF03610">
    <property type="entry name" value="EIIA-man"/>
    <property type="match status" value="1"/>
</dbReference>
<evidence type="ECO:0000313" key="12">
    <source>
        <dbReference type="Proteomes" id="UP000030008"/>
    </source>
</evidence>
<dbReference type="GO" id="GO:0009401">
    <property type="term" value="P:phosphoenolpyruvate-dependent sugar phosphotransferase system"/>
    <property type="evidence" value="ECO:0007669"/>
    <property type="project" value="UniProtKB-KW"/>
</dbReference>
<dbReference type="Proteomes" id="UP000503330">
    <property type="component" value="Chromosome"/>
</dbReference>
<evidence type="ECO:0000256" key="3">
    <source>
        <dbReference type="ARBA" id="ARBA00022490"/>
    </source>
</evidence>
<dbReference type="CDD" id="cd00006">
    <property type="entry name" value="PTS_IIA_man"/>
    <property type="match status" value="1"/>
</dbReference>
<dbReference type="Proteomes" id="UP001203972">
    <property type="component" value="Unassembled WGS sequence"/>
</dbReference>
<dbReference type="GeneID" id="61928148"/>
<dbReference type="PROSITE" id="PS51096">
    <property type="entry name" value="PTS_EIIA_TYPE_4"/>
    <property type="match status" value="1"/>
</dbReference>
<dbReference type="InterPro" id="IPR033887">
    <property type="entry name" value="PTS_IIA_man"/>
</dbReference>
<name>A0A099I8S3_CLOIN</name>
<gene>
    <name evidence="9" type="ORF">CIAN88_06285</name>
    <name evidence="11" type="ORF">G4D54_21385</name>
    <name evidence="10" type="ORF">MKC95_04170</name>
</gene>
<keyword evidence="4 9" id="KW-0762">Sugar transport</keyword>
<keyword evidence="7" id="KW-0418">Kinase</keyword>
<dbReference type="EMBL" id="JAKTMA010000005">
    <property type="protein sequence ID" value="MCR0231961.1"/>
    <property type="molecule type" value="Genomic_DNA"/>
</dbReference>
<evidence type="ECO:0000313" key="13">
    <source>
        <dbReference type="Proteomes" id="UP000503330"/>
    </source>
</evidence>
<sequence>MIEPITYVILNHGRFGEELIKSAELIAGKTEHIHAVSLLSGMSIEEYYEEVRDYLTGVQGEILVLADLYGGTPSNVGMMLQREFSLHVVCGINLPMLIELILKRNNEECTIQELMEAGLEAARASIIQPNPIAFDEERG</sequence>
<evidence type="ECO:0000256" key="5">
    <source>
        <dbReference type="ARBA" id="ARBA00022679"/>
    </source>
</evidence>
<dbReference type="Proteomes" id="UP000030008">
    <property type="component" value="Unassembled WGS sequence"/>
</dbReference>
<keyword evidence="3" id="KW-0963">Cytoplasm</keyword>
<dbReference type="PANTHER" id="PTHR33799:SF1">
    <property type="entry name" value="PTS SYSTEM MANNOSE-SPECIFIC EIIAB COMPONENT-RELATED"/>
    <property type="match status" value="1"/>
</dbReference>
<protein>
    <submittedName>
        <fullName evidence="9">PTS sugar transporter subunit IIA</fullName>
    </submittedName>
</protein>
<comment type="subcellular location">
    <subcellularLocation>
        <location evidence="1">Cytoplasm</location>
    </subcellularLocation>
</comment>
<reference evidence="11 13" key="2">
    <citation type="submission" date="2020-02" db="EMBL/GenBank/DDBJ databases">
        <authorList>
            <person name="Kociolek L.K."/>
            <person name="Ozer E.A."/>
        </authorList>
    </citation>
    <scope>NUCLEOTIDE SEQUENCE [LARGE SCALE GENOMIC DNA]</scope>
    <source>
        <strain evidence="11 13">ATCC 14501</strain>
    </source>
</reference>
<evidence type="ECO:0000256" key="4">
    <source>
        <dbReference type="ARBA" id="ARBA00022597"/>
    </source>
</evidence>
<dbReference type="GO" id="GO:0016301">
    <property type="term" value="F:kinase activity"/>
    <property type="evidence" value="ECO:0007669"/>
    <property type="project" value="UniProtKB-KW"/>
</dbReference>
<accession>A0A099I8S3</accession>
<evidence type="ECO:0000256" key="2">
    <source>
        <dbReference type="ARBA" id="ARBA00022448"/>
    </source>
</evidence>
<evidence type="ECO:0000259" key="8">
    <source>
        <dbReference type="PROSITE" id="PS51096"/>
    </source>
</evidence>
<dbReference type="InterPro" id="IPR051471">
    <property type="entry name" value="Bacterial_PTS_sugar_comp"/>
</dbReference>
<dbReference type="InterPro" id="IPR036662">
    <property type="entry name" value="PTS_EIIA_man-typ_sf"/>
</dbReference>
<evidence type="ECO:0000313" key="11">
    <source>
        <dbReference type="EMBL" id="QJA04802.1"/>
    </source>
</evidence>
<reference evidence="9 12" key="1">
    <citation type="submission" date="2014-08" db="EMBL/GenBank/DDBJ databases">
        <title>Clostridium innocuum, an unnegligible vancomycin-resistant pathogen causing extra-intestinal infections.</title>
        <authorList>
            <person name="Feng Y."/>
            <person name="Chiu C.-H."/>
        </authorList>
    </citation>
    <scope>NUCLEOTIDE SEQUENCE [LARGE SCALE GENOMIC DNA]</scope>
    <source>
        <strain evidence="9 12">AN88</strain>
    </source>
</reference>
<evidence type="ECO:0000313" key="9">
    <source>
        <dbReference type="EMBL" id="KGJ53956.1"/>
    </source>
</evidence>
<dbReference type="Gene3D" id="3.40.50.510">
    <property type="entry name" value="Phosphotransferase system, mannose-type IIA component"/>
    <property type="match status" value="1"/>
</dbReference>